<accession>A0A1J5Q6Z9</accession>
<name>A0A1J5Q6Z9_9ZZZZ</name>
<feature type="region of interest" description="Disordered" evidence="1">
    <location>
        <begin position="118"/>
        <end position="154"/>
    </location>
</feature>
<comment type="caution">
    <text evidence="2">The sequence shown here is derived from an EMBL/GenBank/DDBJ whole genome shotgun (WGS) entry which is preliminary data.</text>
</comment>
<sequence>MRDGADRGEAIGQARAVGHQVVDGDVARRVIDLVQRAGGVLQHLHVGELWRPFGDRVVEPELAFLHQHQGRDRGDRLGHGIDTPDGILGHRPPGLDIGQPPAFVVNHAALMRDLHRHAGDMPRSDIPLHPTRDPLQPPRIHPRPIRHNHPPLLGGRAARATRNVNRNLQHRCGARIHRAPRKQPRS</sequence>
<feature type="compositionally biased region" description="Basic residues" evidence="1">
    <location>
        <begin position="140"/>
        <end position="149"/>
    </location>
</feature>
<proteinExistence type="predicted"/>
<evidence type="ECO:0000256" key="1">
    <source>
        <dbReference type="SAM" id="MobiDB-lite"/>
    </source>
</evidence>
<dbReference type="EMBL" id="MLJW01002060">
    <property type="protein sequence ID" value="OIQ75775.1"/>
    <property type="molecule type" value="Genomic_DNA"/>
</dbReference>
<gene>
    <name evidence="2" type="ORF">GALL_425520</name>
</gene>
<organism evidence="2">
    <name type="scientific">mine drainage metagenome</name>
    <dbReference type="NCBI Taxonomy" id="410659"/>
    <lineage>
        <taxon>unclassified sequences</taxon>
        <taxon>metagenomes</taxon>
        <taxon>ecological metagenomes</taxon>
    </lineage>
</organism>
<reference evidence="2" key="1">
    <citation type="submission" date="2016-10" db="EMBL/GenBank/DDBJ databases">
        <title>Sequence of Gallionella enrichment culture.</title>
        <authorList>
            <person name="Poehlein A."/>
            <person name="Muehling M."/>
            <person name="Daniel R."/>
        </authorList>
    </citation>
    <scope>NUCLEOTIDE SEQUENCE</scope>
</reference>
<evidence type="ECO:0000313" key="2">
    <source>
        <dbReference type="EMBL" id="OIQ75775.1"/>
    </source>
</evidence>
<protein>
    <submittedName>
        <fullName evidence="2">Uncharacterized protein</fullName>
    </submittedName>
</protein>
<dbReference type="AlphaFoldDB" id="A0A1J5Q6Z9"/>